<keyword evidence="3" id="KW-1185">Reference proteome</keyword>
<feature type="signal peptide" evidence="1">
    <location>
        <begin position="1"/>
        <end position="22"/>
    </location>
</feature>
<name>A0ABU9L4G0_9FLAO</name>
<evidence type="ECO:0000256" key="1">
    <source>
        <dbReference type="SAM" id="SignalP"/>
    </source>
</evidence>
<keyword evidence="1" id="KW-0732">Signal</keyword>
<accession>A0ABU9L4G0</accession>
<reference evidence="2 3" key="1">
    <citation type="submission" date="2024-04" db="EMBL/GenBank/DDBJ databases">
        <title>whole genome sequencing of Lutimonas vermicola strain IMCC1616.</title>
        <authorList>
            <person name="Bae S.S."/>
        </authorList>
    </citation>
    <scope>NUCLEOTIDE SEQUENCE [LARGE SCALE GENOMIC DNA]</scope>
    <source>
        <strain evidence="2 3">IMCC1616</strain>
    </source>
</reference>
<comment type="caution">
    <text evidence="2">The sequence shown here is derived from an EMBL/GenBank/DDBJ whole genome shotgun (WGS) entry which is preliminary data.</text>
</comment>
<gene>
    <name evidence="2" type="ORF">AABB81_10270</name>
</gene>
<feature type="chain" id="PRO_5046513309" description="Antibiotic biosynthesis monooxygenase" evidence="1">
    <location>
        <begin position="23"/>
        <end position="271"/>
    </location>
</feature>
<proteinExistence type="predicted"/>
<evidence type="ECO:0000313" key="2">
    <source>
        <dbReference type="EMBL" id="MEL4456281.1"/>
    </source>
</evidence>
<dbReference type="RefSeq" id="WP_342160370.1">
    <property type="nucleotide sequence ID" value="NZ_JBCDNA010000002.1"/>
</dbReference>
<organism evidence="2 3">
    <name type="scientific">Lutimonas vermicola</name>
    <dbReference type="NCBI Taxonomy" id="414288"/>
    <lineage>
        <taxon>Bacteria</taxon>
        <taxon>Pseudomonadati</taxon>
        <taxon>Bacteroidota</taxon>
        <taxon>Flavobacteriia</taxon>
        <taxon>Flavobacteriales</taxon>
        <taxon>Flavobacteriaceae</taxon>
        <taxon>Lutimonas</taxon>
    </lineage>
</organism>
<dbReference type="Proteomes" id="UP001474120">
    <property type="component" value="Unassembled WGS sequence"/>
</dbReference>
<protein>
    <recommendedName>
        <fullName evidence="4">Antibiotic biosynthesis monooxygenase</fullName>
    </recommendedName>
</protein>
<evidence type="ECO:0000313" key="3">
    <source>
        <dbReference type="Proteomes" id="UP001474120"/>
    </source>
</evidence>
<sequence>MKTMKNYFLMAVFIMCTANLMAQEEERPEFVVATTMHWNMEQDEYDYDDFKAIEKEYLDKVVMKNELIVGASFFMHQFTEDNSELLYVQTFKNWNDIHAAAQRSAELAKEAWPDDEARKAFFQKRNKLYSADHSDEIYATMDGAKHMSEMPTKDMTLYLQIRHFAFPEDGSNEEWEELNKKYLENVIHKNEYIKAYYPNAHYYGSDRTEFLEAFYVDSLTDLDKMLDNMGTLANEAWPDEAAREEMGKKMGKYYTGIHGDYIYTYISGLSK</sequence>
<evidence type="ECO:0008006" key="4">
    <source>
        <dbReference type="Google" id="ProtNLM"/>
    </source>
</evidence>
<dbReference type="EMBL" id="JBCDNA010000002">
    <property type="protein sequence ID" value="MEL4456281.1"/>
    <property type="molecule type" value="Genomic_DNA"/>
</dbReference>